<gene>
    <name evidence="1" type="ORF">O0236_006505</name>
</gene>
<name>A0ACD5DCT9_9LACO</name>
<evidence type="ECO:0000313" key="1">
    <source>
        <dbReference type="EMBL" id="XFD39082.1"/>
    </source>
</evidence>
<keyword evidence="2" id="KW-1185">Reference proteome</keyword>
<protein>
    <submittedName>
        <fullName evidence="1">Uncharacterized protein</fullName>
    </submittedName>
</protein>
<accession>A0ACD5DCT9</accession>
<dbReference type="Proteomes" id="UP001149860">
    <property type="component" value="Chromosome"/>
</dbReference>
<reference evidence="1" key="1">
    <citation type="submission" date="2024-08" db="EMBL/GenBank/DDBJ databases">
        <title>Lentilactobacillus sp. nov., isolated from tree bark.</title>
        <authorList>
            <person name="Phuengjayaem S."/>
            <person name="Tanasupawat S."/>
        </authorList>
    </citation>
    <scope>NUCLEOTIDE SEQUENCE</scope>
    <source>
        <strain evidence="1">SPB1-3</strain>
    </source>
</reference>
<sequence>MIDEFLKKYDLNRYTVSKISGISESLLSDANKRSLNSLTVKILNALAMATGKTSGEVLDEISAQQGNPIIAFIEAHPWLDKDLVNEVEDIMIEVHEMGINLSNVTFNRYYEGEDTNERANVAIENLCEQLVTLEEQKMDDDAIDLSNYLIEI</sequence>
<evidence type="ECO:0000313" key="2">
    <source>
        <dbReference type="Proteomes" id="UP001149860"/>
    </source>
</evidence>
<proteinExistence type="predicted"/>
<dbReference type="EMBL" id="CP168151">
    <property type="protein sequence ID" value="XFD39082.1"/>
    <property type="molecule type" value="Genomic_DNA"/>
</dbReference>
<organism evidence="1 2">
    <name type="scientific">Lentilactobacillus terminaliae</name>
    <dbReference type="NCBI Taxonomy" id="3003483"/>
    <lineage>
        <taxon>Bacteria</taxon>
        <taxon>Bacillati</taxon>
        <taxon>Bacillota</taxon>
        <taxon>Bacilli</taxon>
        <taxon>Lactobacillales</taxon>
        <taxon>Lactobacillaceae</taxon>
        <taxon>Lentilactobacillus</taxon>
    </lineage>
</organism>